<keyword evidence="1" id="KW-0472">Membrane</keyword>
<name>A0A1H9BI38_9FLAO</name>
<reference evidence="2 3" key="1">
    <citation type="submission" date="2016-10" db="EMBL/GenBank/DDBJ databases">
        <authorList>
            <person name="de Groot N.N."/>
        </authorList>
    </citation>
    <scope>NUCLEOTIDE SEQUENCE [LARGE SCALE GENOMIC DNA]</scope>
    <source>
        <strain evidence="2 3">DSM 27078</strain>
    </source>
</reference>
<dbReference type="OrthoDB" id="9790409at2"/>
<evidence type="ECO:0000256" key="1">
    <source>
        <dbReference type="SAM" id="Phobius"/>
    </source>
</evidence>
<keyword evidence="1" id="KW-1133">Transmembrane helix</keyword>
<feature type="transmembrane region" description="Helical" evidence="1">
    <location>
        <begin position="108"/>
        <end position="130"/>
    </location>
</feature>
<organism evidence="2 3">
    <name type="scientific">Flavobacterium urocaniciphilum</name>
    <dbReference type="NCBI Taxonomy" id="1299341"/>
    <lineage>
        <taxon>Bacteria</taxon>
        <taxon>Pseudomonadati</taxon>
        <taxon>Bacteroidota</taxon>
        <taxon>Flavobacteriia</taxon>
        <taxon>Flavobacteriales</taxon>
        <taxon>Flavobacteriaceae</taxon>
        <taxon>Flavobacterium</taxon>
    </lineage>
</organism>
<dbReference type="Pfam" id="PF04143">
    <property type="entry name" value="Sulf_transp"/>
    <property type="match status" value="1"/>
</dbReference>
<keyword evidence="3" id="KW-1185">Reference proteome</keyword>
<evidence type="ECO:0000313" key="2">
    <source>
        <dbReference type="EMBL" id="SEP88636.1"/>
    </source>
</evidence>
<accession>A0A1H9BI38</accession>
<protein>
    <submittedName>
        <fullName evidence="2">Uncharacterized protein</fullName>
    </submittedName>
</protein>
<feature type="transmembrane region" description="Helical" evidence="1">
    <location>
        <begin position="38"/>
        <end position="57"/>
    </location>
</feature>
<keyword evidence="1" id="KW-0812">Transmembrane</keyword>
<dbReference type="InterPro" id="IPR007272">
    <property type="entry name" value="Sulf_transp_TsuA/YedE"/>
</dbReference>
<dbReference type="STRING" id="1299341.SAMN05444005_10332"/>
<feature type="transmembrane region" description="Helical" evidence="1">
    <location>
        <begin position="82"/>
        <end position="102"/>
    </location>
</feature>
<gene>
    <name evidence="2" type="ORF">SAMN05444005_10332</name>
</gene>
<proteinExistence type="predicted"/>
<evidence type="ECO:0000313" key="3">
    <source>
        <dbReference type="Proteomes" id="UP000198648"/>
    </source>
</evidence>
<feature type="transmembrane region" description="Helical" evidence="1">
    <location>
        <begin position="7"/>
        <end position="26"/>
    </location>
</feature>
<dbReference type="EMBL" id="FOEI01000003">
    <property type="protein sequence ID" value="SEP88636.1"/>
    <property type="molecule type" value="Genomic_DNA"/>
</dbReference>
<sequence length="136" mass="15237">MKNLKYLFVGIVFGIIFIKAEIVSWFRIQEMFRFQSFYMFGLIGTAVVVGFLSILIIKKLKLKTIDKQPITIEKKESNKGQIFGGLLFGMGWALTGACPGSIYAQFGAGFLVVGVVYLSAVLGTWCYGYFKDKLPH</sequence>
<dbReference type="RefSeq" id="WP_091466971.1">
    <property type="nucleotide sequence ID" value="NZ_FOEI01000003.1"/>
</dbReference>
<dbReference type="AlphaFoldDB" id="A0A1H9BI38"/>
<dbReference type="Proteomes" id="UP000198648">
    <property type="component" value="Unassembled WGS sequence"/>
</dbReference>